<dbReference type="RefSeq" id="WP_136822512.1">
    <property type="nucleotide sequence ID" value="NZ_BMJX01000007.1"/>
</dbReference>
<evidence type="ECO:0000313" key="2">
    <source>
        <dbReference type="Proteomes" id="UP000309872"/>
    </source>
</evidence>
<organism evidence="1 2">
    <name type="scientific">Sphingobacterium alkalisoli</name>
    <dbReference type="NCBI Taxonomy" id="1874115"/>
    <lineage>
        <taxon>Bacteria</taxon>
        <taxon>Pseudomonadati</taxon>
        <taxon>Bacteroidota</taxon>
        <taxon>Sphingobacteriia</taxon>
        <taxon>Sphingobacteriales</taxon>
        <taxon>Sphingobacteriaceae</taxon>
        <taxon>Sphingobacterium</taxon>
    </lineage>
</organism>
<name>A0A4U0GUG9_9SPHI</name>
<dbReference type="Proteomes" id="UP000309872">
    <property type="component" value="Unassembled WGS sequence"/>
</dbReference>
<protein>
    <submittedName>
        <fullName evidence="1">Uncharacterized protein</fullName>
    </submittedName>
</protein>
<keyword evidence="2" id="KW-1185">Reference proteome</keyword>
<evidence type="ECO:0000313" key="1">
    <source>
        <dbReference type="EMBL" id="TJY62725.1"/>
    </source>
</evidence>
<dbReference type="AlphaFoldDB" id="A0A4U0GUG9"/>
<dbReference type="EMBL" id="SUKA01000007">
    <property type="protein sequence ID" value="TJY62725.1"/>
    <property type="molecule type" value="Genomic_DNA"/>
</dbReference>
<comment type="caution">
    <text evidence="1">The sequence shown here is derived from an EMBL/GenBank/DDBJ whole genome shotgun (WGS) entry which is preliminary data.</text>
</comment>
<accession>A0A4U0GUG9</accession>
<gene>
    <name evidence="1" type="ORF">FAZ19_19855</name>
</gene>
<dbReference type="OrthoDB" id="2328079at2"/>
<reference evidence="1 2" key="1">
    <citation type="submission" date="2019-04" db="EMBL/GenBank/DDBJ databases">
        <title>Sphingobacterium olei sp. nov., isolated from oil-contaminated soil.</title>
        <authorList>
            <person name="Liu B."/>
        </authorList>
    </citation>
    <scope>NUCLEOTIDE SEQUENCE [LARGE SCALE GENOMIC DNA]</scope>
    <source>
        <strain evidence="1 2">Y3L14</strain>
    </source>
</reference>
<sequence length="383" mass="43979">MAEDLPFDNDKEQSNINVIREIPDKRKYWFVRTYGGKLFDWFFEMGRVGIAGNTIPLKLIADGIKDDVTFNALRTSVENNIEDTRAGAATMLSRQLVNFYHKMNVGDIVMIPSDNSDYIAFGVVASDLIENKKIKDTFLHNDRTESYPQRYRDVEWIKIMSKRDVVGDMRNLFATQMGLTNADKYADFIEGNISTFFQKDEYYYSSMFVDLNDDEELNAFELYRYLEAVTKLYKHYCAVHGIEENEELYLKIKIQSQGNNIWKWLKAAGGTGVAAILGMSLVGSDPTVKINKQEGFEASLKGNLFKNITEMYDNIVQTNIAKEEKELEIENNKIDLINKKRELGLLTADEVEKYQIQLVDSAQQLQLKSIESKEVDISEVISN</sequence>
<proteinExistence type="predicted"/>